<evidence type="ECO:0000256" key="2">
    <source>
        <dbReference type="ARBA" id="ARBA00011245"/>
    </source>
</evidence>
<dbReference type="CDD" id="cd03468">
    <property type="entry name" value="PolY_like"/>
    <property type="match status" value="1"/>
</dbReference>
<dbReference type="AlphaFoldDB" id="A0A845M3J4"/>
<comment type="similarity">
    <text evidence="1">Belongs to the DNA polymerase type-Y family.</text>
</comment>
<dbReference type="InterPro" id="IPR050356">
    <property type="entry name" value="SulA_CellDiv_inhibitor"/>
</dbReference>
<dbReference type="PANTHER" id="PTHR35369">
    <property type="entry name" value="BLR3025 PROTEIN-RELATED"/>
    <property type="match status" value="1"/>
</dbReference>
<dbReference type="Pfam" id="PF00817">
    <property type="entry name" value="IMS"/>
    <property type="match status" value="1"/>
</dbReference>
<dbReference type="InterPro" id="IPR043128">
    <property type="entry name" value="Rev_trsase/Diguanyl_cyclase"/>
</dbReference>
<protein>
    <recommendedName>
        <fullName evidence="3">DNA-directed DNA polymerase</fullName>
        <ecNumber evidence="3">2.7.7.7</ecNumber>
    </recommendedName>
</protein>
<evidence type="ECO:0000313" key="9">
    <source>
        <dbReference type="EMBL" id="MZR12307.1"/>
    </source>
</evidence>
<dbReference type="EC" id="2.7.7.7" evidence="3"/>
<reference evidence="9 10" key="1">
    <citation type="submission" date="2019-12" db="EMBL/GenBank/DDBJ databases">
        <title>Maritimibacter sp. nov. sp. isolated from sea sand.</title>
        <authorList>
            <person name="Kim J."/>
            <person name="Jeong S.E."/>
            <person name="Jung H.S."/>
            <person name="Jeon C.O."/>
        </authorList>
    </citation>
    <scope>NUCLEOTIDE SEQUENCE [LARGE SCALE GENOMIC DNA]</scope>
    <source>
        <strain evidence="9 10">DP07</strain>
    </source>
</reference>
<dbReference type="Gene3D" id="3.30.70.270">
    <property type="match status" value="1"/>
</dbReference>
<evidence type="ECO:0000256" key="4">
    <source>
        <dbReference type="ARBA" id="ARBA00022763"/>
    </source>
</evidence>
<dbReference type="SUPFAM" id="SSF56672">
    <property type="entry name" value="DNA/RNA polymerases"/>
    <property type="match status" value="1"/>
</dbReference>
<dbReference type="InterPro" id="IPR045443">
    <property type="entry name" value="DUF6504"/>
</dbReference>
<proteinExistence type="inferred from homology"/>
<dbReference type="PROSITE" id="PS50173">
    <property type="entry name" value="UMUC"/>
    <property type="match status" value="1"/>
</dbReference>
<evidence type="ECO:0000256" key="1">
    <source>
        <dbReference type="ARBA" id="ARBA00010945"/>
    </source>
</evidence>
<dbReference type="EMBL" id="WTUX01000010">
    <property type="protein sequence ID" value="MZR12307.1"/>
    <property type="molecule type" value="Genomic_DNA"/>
</dbReference>
<dbReference type="InterPro" id="IPR043502">
    <property type="entry name" value="DNA/RNA_pol_sf"/>
</dbReference>
<keyword evidence="10" id="KW-1185">Reference proteome</keyword>
<gene>
    <name evidence="9" type="ORF">GQE99_04685</name>
</gene>
<comment type="function">
    <text evidence="5">Poorly processive, error-prone DNA polymerase involved in untargeted mutagenesis. Copies undamaged DNA at stalled replication forks, which arise in vivo from mismatched or misaligned primer ends. These misaligned primers can be extended by PolIV. Exhibits no 3'-5' exonuclease (proofreading) activity. May be involved in translesional synthesis, in conjunction with the beta clamp from PolIII.</text>
</comment>
<evidence type="ECO:0000256" key="6">
    <source>
        <dbReference type="ARBA" id="ARBA00049244"/>
    </source>
</evidence>
<feature type="region of interest" description="Disordered" evidence="7">
    <location>
        <begin position="178"/>
        <end position="202"/>
    </location>
</feature>
<dbReference type="Gene3D" id="3.40.1170.60">
    <property type="match status" value="1"/>
</dbReference>
<name>A0A845M3J4_9RHOB</name>
<keyword evidence="4" id="KW-0227">DNA damage</keyword>
<evidence type="ECO:0000259" key="8">
    <source>
        <dbReference type="PROSITE" id="PS50173"/>
    </source>
</evidence>
<comment type="caution">
    <text evidence="9">The sequence shown here is derived from an EMBL/GenBank/DDBJ whole genome shotgun (WGS) entry which is preliminary data.</text>
</comment>
<evidence type="ECO:0000256" key="7">
    <source>
        <dbReference type="SAM" id="MobiDB-lite"/>
    </source>
</evidence>
<comment type="subunit">
    <text evidence="2">Monomer.</text>
</comment>
<dbReference type="RefSeq" id="WP_161350425.1">
    <property type="nucleotide sequence ID" value="NZ_WTUX01000010.1"/>
</dbReference>
<dbReference type="GO" id="GO:0006281">
    <property type="term" value="P:DNA repair"/>
    <property type="evidence" value="ECO:0007669"/>
    <property type="project" value="InterPro"/>
</dbReference>
<dbReference type="PANTHER" id="PTHR35369:SF2">
    <property type="entry name" value="BLR3025 PROTEIN"/>
    <property type="match status" value="1"/>
</dbReference>
<feature type="compositionally biased region" description="Basic residues" evidence="7">
    <location>
        <begin position="178"/>
        <end position="188"/>
    </location>
</feature>
<dbReference type="Proteomes" id="UP000467322">
    <property type="component" value="Unassembled WGS sequence"/>
</dbReference>
<dbReference type="InterPro" id="IPR017961">
    <property type="entry name" value="DNA_pol_Y-fam_little_finger"/>
</dbReference>
<dbReference type="Pfam" id="PF11799">
    <property type="entry name" value="IMS_C"/>
    <property type="match status" value="1"/>
</dbReference>
<sequence>MPAKRHLSLWFPRLAAERSMRLDRGLPPGPFVVVEDQRGAQVIVSMNAEAQAAGLTAGQPLRDARAMCPGLASRPINRVTEATFLTTLRRWAGRFSPWVSEEAPDGLVLDITGCAHLFGGEEALAEEIDRDCARLGLTVRLGLADTRGAAWALARFSGETGGGHRSGDAIDQEARATRSRAVKRRHWTRGGAAPKPRTTAQAPRIAPVGQTRQAIGPLPVAALRLDPEAIEGLSRLGLRRIEDLFGTPRAGLARRFGRHMVQRLDQALGVEPEPVSPARPPVRFAVRMGLPEPIGLEEDLLACFDRLLPELCDRLTRAGRGARQVRAEFSRADHTMQAVEAGLAQPSADPHRIRPLLAMKLPDVDAGFGIDAVRLVATRHEPVHAVQHRGHLEAGEQVANRGPGAALDDLLGRIGTRLGLEAMTRLHPAESHIPEKGANVVAAVFTSAATDWAKPARERPLRLWPPEPVMIPDVPRLPESFRWRGRDHRVMRATGPERIAPEWWLDDPNWRSGQRDYWIVVTERGERLWLYFAHGAAKSAGWFCHGAFA</sequence>
<evidence type="ECO:0000313" key="10">
    <source>
        <dbReference type="Proteomes" id="UP000467322"/>
    </source>
</evidence>
<dbReference type="GO" id="GO:0003684">
    <property type="term" value="F:damaged DNA binding"/>
    <property type="evidence" value="ECO:0007669"/>
    <property type="project" value="InterPro"/>
</dbReference>
<accession>A0A845M3J4</accession>
<evidence type="ECO:0000256" key="5">
    <source>
        <dbReference type="ARBA" id="ARBA00025589"/>
    </source>
</evidence>
<feature type="domain" description="UmuC" evidence="8">
    <location>
        <begin position="15"/>
        <end position="150"/>
    </location>
</feature>
<dbReference type="InterPro" id="IPR001126">
    <property type="entry name" value="UmuC"/>
</dbReference>
<dbReference type="Pfam" id="PF20114">
    <property type="entry name" value="DUF6504"/>
    <property type="match status" value="1"/>
</dbReference>
<evidence type="ECO:0000256" key="3">
    <source>
        <dbReference type="ARBA" id="ARBA00012417"/>
    </source>
</evidence>
<comment type="catalytic activity">
    <reaction evidence="6">
        <text>DNA(n) + a 2'-deoxyribonucleoside 5'-triphosphate = DNA(n+1) + diphosphate</text>
        <dbReference type="Rhea" id="RHEA:22508"/>
        <dbReference type="Rhea" id="RHEA-COMP:17339"/>
        <dbReference type="Rhea" id="RHEA-COMP:17340"/>
        <dbReference type="ChEBI" id="CHEBI:33019"/>
        <dbReference type="ChEBI" id="CHEBI:61560"/>
        <dbReference type="ChEBI" id="CHEBI:173112"/>
        <dbReference type="EC" id="2.7.7.7"/>
    </reaction>
</comment>
<organism evidence="9 10">
    <name type="scientific">Maritimibacter harenae</name>
    <dbReference type="NCBI Taxonomy" id="2606218"/>
    <lineage>
        <taxon>Bacteria</taxon>
        <taxon>Pseudomonadati</taxon>
        <taxon>Pseudomonadota</taxon>
        <taxon>Alphaproteobacteria</taxon>
        <taxon>Rhodobacterales</taxon>
        <taxon>Roseobacteraceae</taxon>
        <taxon>Maritimibacter</taxon>
    </lineage>
</organism>